<dbReference type="EMBL" id="JBHRSW010000005">
    <property type="protein sequence ID" value="MFC3120461.1"/>
    <property type="molecule type" value="Genomic_DNA"/>
</dbReference>
<evidence type="ECO:0000313" key="7">
    <source>
        <dbReference type="Proteomes" id="UP001595478"/>
    </source>
</evidence>
<accession>A0ABV7FPU6</accession>
<evidence type="ECO:0000256" key="2">
    <source>
        <dbReference type="SAM" id="Coils"/>
    </source>
</evidence>
<evidence type="ECO:0000256" key="4">
    <source>
        <dbReference type="SAM" id="Phobius"/>
    </source>
</evidence>
<dbReference type="InterPro" id="IPR006143">
    <property type="entry name" value="RND_pump_MFP"/>
</dbReference>
<keyword evidence="7" id="KW-1185">Reference proteome</keyword>
<evidence type="ECO:0000313" key="6">
    <source>
        <dbReference type="EMBL" id="MFC3120461.1"/>
    </source>
</evidence>
<dbReference type="Gene3D" id="2.40.420.20">
    <property type="match status" value="1"/>
</dbReference>
<keyword evidence="2" id="KW-0175">Coiled coil</keyword>
<comment type="similarity">
    <text evidence="1">Belongs to the membrane fusion protein (MFP) (TC 8.A.1) family.</text>
</comment>
<evidence type="ECO:0000256" key="1">
    <source>
        <dbReference type="ARBA" id="ARBA00009477"/>
    </source>
</evidence>
<organism evidence="6 7">
    <name type="scientific">Agaribacter flavus</name>
    <dbReference type="NCBI Taxonomy" id="1902781"/>
    <lineage>
        <taxon>Bacteria</taxon>
        <taxon>Pseudomonadati</taxon>
        <taxon>Pseudomonadota</taxon>
        <taxon>Gammaproteobacteria</taxon>
        <taxon>Alteromonadales</taxon>
        <taxon>Alteromonadaceae</taxon>
        <taxon>Agaribacter</taxon>
    </lineage>
</organism>
<evidence type="ECO:0000256" key="3">
    <source>
        <dbReference type="SAM" id="MobiDB-lite"/>
    </source>
</evidence>
<dbReference type="Gene3D" id="2.40.50.100">
    <property type="match status" value="1"/>
</dbReference>
<dbReference type="RefSeq" id="WP_376918604.1">
    <property type="nucleotide sequence ID" value="NZ_JBHRSW010000005.1"/>
</dbReference>
<feature type="region of interest" description="Disordered" evidence="3">
    <location>
        <begin position="373"/>
        <end position="392"/>
    </location>
</feature>
<keyword evidence="4" id="KW-0472">Membrane</keyword>
<dbReference type="SUPFAM" id="SSF111369">
    <property type="entry name" value="HlyD-like secretion proteins"/>
    <property type="match status" value="1"/>
</dbReference>
<evidence type="ECO:0000259" key="5">
    <source>
        <dbReference type="Pfam" id="PF25973"/>
    </source>
</evidence>
<reference evidence="7" key="1">
    <citation type="journal article" date="2019" name="Int. J. Syst. Evol. Microbiol.">
        <title>The Global Catalogue of Microorganisms (GCM) 10K type strain sequencing project: providing services to taxonomists for standard genome sequencing and annotation.</title>
        <authorList>
            <consortium name="The Broad Institute Genomics Platform"/>
            <consortium name="The Broad Institute Genome Sequencing Center for Infectious Disease"/>
            <person name="Wu L."/>
            <person name="Ma J."/>
        </authorList>
    </citation>
    <scope>NUCLEOTIDE SEQUENCE [LARGE SCALE GENOMIC DNA]</scope>
    <source>
        <strain evidence="7">KCTC 52473</strain>
    </source>
</reference>
<proteinExistence type="inferred from homology"/>
<sequence>MRKVGIPILILVVAVVVTVVLIATKPEPEKKEVKPPEFLVESQAIELENVEFLVYAQGSVQPKHRTMLSAQVSGRVVSLSDNFVEGGFFNKGDVLVTLESDDYETDLRLQEAELARAQAALDEEIARANVAKQEWQSVNSGTPPALGLRKPQLAREEANLKAAKANLQRAKRNLERTKIRAPYDGLVKSRSIDLGQFLPLGGQVGELYSTEVAEVRLPLTDDDVAFVGNIKQQQPNVSMQASVAGKQVFWQGRLVRDEAVLDENRRVSYGVVEIQDPYNLKGNVHPSPLRFGRFVSAVISGVDAENVIKLPRHVLRLDGTVLSVDQDNKLRINDVEVTRTDETNVYISKGLDTSHEIVLSAVSSAYDGMPVRKVAPPKVLSPGHENIDEGEL</sequence>
<feature type="domain" description="CzcB-like barrel-sandwich hybrid" evidence="5">
    <location>
        <begin position="68"/>
        <end position="198"/>
    </location>
</feature>
<feature type="coiled-coil region" evidence="2">
    <location>
        <begin position="100"/>
        <end position="180"/>
    </location>
</feature>
<dbReference type="InterPro" id="IPR058647">
    <property type="entry name" value="BSH_CzcB-like"/>
</dbReference>
<dbReference type="Proteomes" id="UP001595478">
    <property type="component" value="Unassembled WGS sequence"/>
</dbReference>
<dbReference type="NCBIfam" id="TIGR01730">
    <property type="entry name" value="RND_mfp"/>
    <property type="match status" value="1"/>
</dbReference>
<dbReference type="Gene3D" id="1.10.287.470">
    <property type="entry name" value="Helix hairpin bin"/>
    <property type="match status" value="1"/>
</dbReference>
<protein>
    <submittedName>
        <fullName evidence="6">Efflux RND transporter periplasmic adaptor subunit</fullName>
    </submittedName>
</protein>
<dbReference type="Pfam" id="PF25973">
    <property type="entry name" value="BSH_CzcB"/>
    <property type="match status" value="1"/>
</dbReference>
<dbReference type="PANTHER" id="PTHR30469">
    <property type="entry name" value="MULTIDRUG RESISTANCE PROTEIN MDTA"/>
    <property type="match status" value="1"/>
</dbReference>
<feature type="transmembrane region" description="Helical" evidence="4">
    <location>
        <begin position="6"/>
        <end position="24"/>
    </location>
</feature>
<comment type="caution">
    <text evidence="6">The sequence shown here is derived from an EMBL/GenBank/DDBJ whole genome shotgun (WGS) entry which is preliminary data.</text>
</comment>
<keyword evidence="4" id="KW-0812">Transmembrane</keyword>
<keyword evidence="4" id="KW-1133">Transmembrane helix</keyword>
<name>A0ABV7FPU6_9ALTE</name>
<dbReference type="PANTHER" id="PTHR30469:SF12">
    <property type="entry name" value="MULTIDRUG RESISTANCE PROTEIN MDTA"/>
    <property type="match status" value="1"/>
</dbReference>
<dbReference type="Gene3D" id="2.40.30.170">
    <property type="match status" value="1"/>
</dbReference>
<gene>
    <name evidence="6" type="ORF">ACFOHL_02400</name>
</gene>